<accession>A0A515CUQ6</accession>
<evidence type="ECO:0000313" key="3">
    <source>
        <dbReference type="Proteomes" id="UP000317572"/>
    </source>
</evidence>
<dbReference type="Proteomes" id="UP000317572">
    <property type="component" value="Chromosome"/>
</dbReference>
<dbReference type="Gene3D" id="3.40.50.1820">
    <property type="entry name" value="alpha/beta hydrolase"/>
    <property type="match status" value="1"/>
</dbReference>
<dbReference type="EMBL" id="CP033893">
    <property type="protein sequence ID" value="QDL31906.1"/>
    <property type="molecule type" value="Genomic_DNA"/>
</dbReference>
<name>A0A515CUQ6_SERLI</name>
<dbReference type="RefSeq" id="WP_142815131.1">
    <property type="nucleotide sequence ID" value="NZ_CP033893.1"/>
</dbReference>
<keyword evidence="1" id="KW-0732">Signal</keyword>
<dbReference type="InterPro" id="IPR029058">
    <property type="entry name" value="AB_hydrolase_fold"/>
</dbReference>
<dbReference type="AlphaFoldDB" id="A0A515CUQ6"/>
<evidence type="ECO:0000313" key="2">
    <source>
        <dbReference type="EMBL" id="QDL31906.1"/>
    </source>
</evidence>
<organism evidence="2 3">
    <name type="scientific">Serratia liquefaciens</name>
    <dbReference type="NCBI Taxonomy" id="614"/>
    <lineage>
        <taxon>Bacteria</taxon>
        <taxon>Pseudomonadati</taxon>
        <taxon>Pseudomonadota</taxon>
        <taxon>Gammaproteobacteria</taxon>
        <taxon>Enterobacterales</taxon>
        <taxon>Yersiniaceae</taxon>
        <taxon>Serratia</taxon>
    </lineage>
</organism>
<feature type="signal peptide" evidence="1">
    <location>
        <begin position="1"/>
        <end position="25"/>
    </location>
</feature>
<protein>
    <recommendedName>
        <fullName evidence="4">Alpha/beta hydrolase</fullName>
    </recommendedName>
</protein>
<proteinExistence type="predicted"/>
<reference evidence="2 3" key="1">
    <citation type="submission" date="2018-11" db="EMBL/GenBank/DDBJ databases">
        <title>The first complete genome of Serratia liquefaciens isolated from metalophyte plant revel distinctness adaptive mechanisms in an extreme habitat.</title>
        <authorList>
            <person name="Caneschi W.L."/>
            <person name="Sanchez A.B."/>
            <person name="Felestrino E.B."/>
            <person name="Assis R.A.B."/>
            <person name="Lemes C.G.C."/>
            <person name="Cordeiro I.F."/>
            <person name="Fonseca N.P."/>
            <person name="Villa M."/>
            <person name="Vieira I.T."/>
            <person name="Moraes L.A."/>
            <person name="Kamino L.H.Y."/>
            <person name="do Carmo F."/>
            <person name="Garcia C.M."/>
            <person name="Almeida N.F."/>
            <person name="Silva R.S."/>
            <person name="Ferro J.A."/>
            <person name="Ferro M.I.T."/>
            <person name="Varani A.M."/>
            <person name="Ferreira R.M."/>
            <person name="dos Santos V.L."/>
            <person name="Silva U.C."/>
            <person name="Setubal J.C."/>
            <person name="Moreira L.M."/>
        </authorList>
    </citation>
    <scope>NUCLEOTIDE SEQUENCE [LARGE SCALE GENOMIC DNA]</scope>
    <source>
        <strain evidence="2 3">FG3</strain>
    </source>
</reference>
<evidence type="ECO:0008006" key="4">
    <source>
        <dbReference type="Google" id="ProtNLM"/>
    </source>
</evidence>
<gene>
    <name evidence="2" type="ORF">EGO53_08970</name>
</gene>
<dbReference type="STRING" id="614.XJ20_10495"/>
<dbReference type="PANTHER" id="PTHR35560">
    <property type="entry name" value="BLL0132 PROTEIN"/>
    <property type="match status" value="1"/>
</dbReference>
<feature type="chain" id="PRO_5021954927" description="Alpha/beta hydrolase" evidence="1">
    <location>
        <begin position="26"/>
        <end position="360"/>
    </location>
</feature>
<dbReference type="PANTHER" id="PTHR35560:SF3">
    <property type="entry name" value="PEPTIDASE S9 PROLYL OLIGOPEPTIDASE CATALYTIC DOMAIN-CONTAINING PROTEIN"/>
    <property type="match status" value="1"/>
</dbReference>
<sequence>MTPTRTLVLASVAAVIATPFHPLFAADSTLDTLADAYRVKLGLTAGNLPYFVAQPQIITPDSALIVLHGHPRDAGKTLAAAIKAAQLAGKTGQALLVAPLFPVSNAQSARCHSPGVPQAQAGDALWSCSSWIEGGLDNLGRTSSFAALDRLLAELKVKWPQIRWVTVAGFSAGAQFVQHYVGFANPPPGVKLRFVISDPGSWLYFDSHRPRPVNNDHPVDWRDCDSTGGCTFDWVEVNSDACPSVNRWKYGIEAIPSYLDQQTESVRQRYATANITYMVGAKDSGDAPGSFYKILDKSCAAQAQGPDRLQRGIAYAAYDRRFIAPRAKRDLAIVPDCAHDVSCVFPSPIGRQVLFNKNAD</sequence>
<evidence type="ECO:0000256" key="1">
    <source>
        <dbReference type="SAM" id="SignalP"/>
    </source>
</evidence>